<comment type="caution">
    <text evidence="1">The sequence shown here is derived from an EMBL/GenBank/DDBJ whole genome shotgun (WGS) entry which is preliminary data.</text>
</comment>
<evidence type="ECO:0000313" key="2">
    <source>
        <dbReference type="Proteomes" id="UP000499080"/>
    </source>
</evidence>
<dbReference type="Proteomes" id="UP000499080">
    <property type="component" value="Unassembled WGS sequence"/>
</dbReference>
<evidence type="ECO:0000313" key="1">
    <source>
        <dbReference type="EMBL" id="GBL81943.1"/>
    </source>
</evidence>
<protein>
    <submittedName>
        <fullName evidence="1">Uncharacterized protein</fullName>
    </submittedName>
</protein>
<sequence>MTLWWQFHCLILYRDRVALLYHWYGRRWRGTDWIKENHLFGVQQVFNCSSSRIGIVVPPAGFHIFEWGGVRRDDRACLPIKNNLYCNDVVEWRERGGFKGAEENEGCSSILRGPALPLLWYAFELVLLYIRFVSQEYVDFVL</sequence>
<gene>
    <name evidence="1" type="ORF">AVEN_50529_1</name>
</gene>
<reference evidence="1 2" key="1">
    <citation type="journal article" date="2019" name="Sci. Rep.">
        <title>Orb-weaving spider Araneus ventricosus genome elucidates the spidroin gene catalogue.</title>
        <authorList>
            <person name="Kono N."/>
            <person name="Nakamura H."/>
            <person name="Ohtoshi R."/>
            <person name="Moran D.A.P."/>
            <person name="Shinohara A."/>
            <person name="Yoshida Y."/>
            <person name="Fujiwara M."/>
            <person name="Mori M."/>
            <person name="Tomita M."/>
            <person name="Arakawa K."/>
        </authorList>
    </citation>
    <scope>NUCLEOTIDE SEQUENCE [LARGE SCALE GENOMIC DNA]</scope>
</reference>
<name>A0A4Y2AQ28_ARAVE</name>
<keyword evidence="2" id="KW-1185">Reference proteome</keyword>
<accession>A0A4Y2AQ28</accession>
<organism evidence="1 2">
    <name type="scientific">Araneus ventricosus</name>
    <name type="common">Orbweaver spider</name>
    <name type="synonym">Epeira ventricosa</name>
    <dbReference type="NCBI Taxonomy" id="182803"/>
    <lineage>
        <taxon>Eukaryota</taxon>
        <taxon>Metazoa</taxon>
        <taxon>Ecdysozoa</taxon>
        <taxon>Arthropoda</taxon>
        <taxon>Chelicerata</taxon>
        <taxon>Arachnida</taxon>
        <taxon>Araneae</taxon>
        <taxon>Araneomorphae</taxon>
        <taxon>Entelegynae</taxon>
        <taxon>Araneoidea</taxon>
        <taxon>Araneidae</taxon>
        <taxon>Araneus</taxon>
    </lineage>
</organism>
<proteinExistence type="predicted"/>
<dbReference type="EMBL" id="BGPR01000027">
    <property type="protein sequence ID" value="GBL81943.1"/>
    <property type="molecule type" value="Genomic_DNA"/>
</dbReference>
<dbReference type="AlphaFoldDB" id="A0A4Y2AQ28"/>